<keyword evidence="3 7" id="KW-0479">Metal-binding</keyword>
<sequence>MVEAPVVPSKRTCPFDPAEEYGRLREEEPISPIRFKIAPQDPDGWLVTRHEYVRQILADDRFSHRNELCAHLISPPFPIEKYEPQPSPPGYFSRMDNPEHSKYRKLLASYFTVRKIREYEPTLVKLFDEVLDEMETKDRPLDLISEFCEIIPARSVCSMMGVPPDMVADMATHFAALFSLQYTLEEFLHHSGEVQKLLVQLVEQRVEQPSDDIFSHLMATGEVTVDELAKVAEIIIGGALDTTPNMLGLSTFALLEHPEQLEKFRANSENVEGPVEELLRYLTVSQFGASRAALEDVEIGGITIKKGQTVVLSLPAANRDPDFFTDADELDVTRSARQHVAFGFGIHQCLGQHLARATLRIGLSKLFDRFPTLRLAVDPSEVPLRERAAHYGVDELLVTWGD</sequence>
<evidence type="ECO:0000256" key="3">
    <source>
        <dbReference type="ARBA" id="ARBA00022723"/>
    </source>
</evidence>
<evidence type="ECO:0000256" key="5">
    <source>
        <dbReference type="ARBA" id="ARBA00023004"/>
    </source>
</evidence>
<dbReference type="Gene3D" id="1.10.630.10">
    <property type="entry name" value="Cytochrome P450"/>
    <property type="match status" value="1"/>
</dbReference>
<dbReference type="InterPro" id="IPR036396">
    <property type="entry name" value="Cyt_P450_sf"/>
</dbReference>
<dbReference type="GO" id="GO:0020037">
    <property type="term" value="F:heme binding"/>
    <property type="evidence" value="ECO:0007669"/>
    <property type="project" value="InterPro"/>
</dbReference>
<comment type="similarity">
    <text evidence="1 7">Belongs to the cytochrome P450 family.</text>
</comment>
<gene>
    <name evidence="8" type="ORF">DVA86_29645</name>
</gene>
<evidence type="ECO:0000256" key="6">
    <source>
        <dbReference type="ARBA" id="ARBA00023033"/>
    </source>
</evidence>
<evidence type="ECO:0000256" key="4">
    <source>
        <dbReference type="ARBA" id="ARBA00023002"/>
    </source>
</evidence>
<proteinExistence type="inferred from homology"/>
<dbReference type="Pfam" id="PF00067">
    <property type="entry name" value="p450"/>
    <property type="match status" value="1"/>
</dbReference>
<name>A0A345XWX1_9ACTN</name>
<dbReference type="PANTHER" id="PTHR46696:SF1">
    <property type="entry name" value="CYTOCHROME P450 YJIB-RELATED"/>
    <property type="match status" value="1"/>
</dbReference>
<dbReference type="PROSITE" id="PS00086">
    <property type="entry name" value="CYTOCHROME_P450"/>
    <property type="match status" value="1"/>
</dbReference>
<evidence type="ECO:0000256" key="1">
    <source>
        <dbReference type="ARBA" id="ARBA00010617"/>
    </source>
</evidence>
<dbReference type="RefSeq" id="WP_208882870.1">
    <property type="nucleotide sequence ID" value="NZ_CP031320.1"/>
</dbReference>
<keyword evidence="9" id="KW-1185">Reference proteome</keyword>
<evidence type="ECO:0000256" key="7">
    <source>
        <dbReference type="RuleBase" id="RU000461"/>
    </source>
</evidence>
<dbReference type="InterPro" id="IPR002397">
    <property type="entry name" value="Cyt_P450_B"/>
</dbReference>
<accession>A0A345XWX1</accession>
<keyword evidence="6 7" id="KW-0503">Monooxygenase</keyword>
<dbReference type="PANTHER" id="PTHR46696">
    <property type="entry name" value="P450, PUTATIVE (EUROFUNG)-RELATED"/>
    <property type="match status" value="1"/>
</dbReference>
<dbReference type="GO" id="GO:0005506">
    <property type="term" value="F:iron ion binding"/>
    <property type="evidence" value="ECO:0007669"/>
    <property type="project" value="InterPro"/>
</dbReference>
<dbReference type="CDD" id="cd11030">
    <property type="entry name" value="CYP105-like"/>
    <property type="match status" value="1"/>
</dbReference>
<dbReference type="SUPFAM" id="SSF48264">
    <property type="entry name" value="Cytochrome P450"/>
    <property type="match status" value="1"/>
</dbReference>
<keyword evidence="4 7" id="KW-0560">Oxidoreductase</keyword>
<evidence type="ECO:0000256" key="2">
    <source>
        <dbReference type="ARBA" id="ARBA00022617"/>
    </source>
</evidence>
<keyword evidence="2 7" id="KW-0349">Heme</keyword>
<reference evidence="8 9" key="1">
    <citation type="submission" date="2018-07" db="EMBL/GenBank/DDBJ databases">
        <title>Draft genome of the type strain Streptomyces armeniacus ATCC 15676.</title>
        <authorList>
            <person name="Labana P."/>
            <person name="Gosse J.T."/>
            <person name="Boddy C.N."/>
        </authorList>
    </citation>
    <scope>NUCLEOTIDE SEQUENCE [LARGE SCALE GENOMIC DNA]</scope>
    <source>
        <strain evidence="8 9">ATCC 15676</strain>
    </source>
</reference>
<evidence type="ECO:0000313" key="9">
    <source>
        <dbReference type="Proteomes" id="UP000254425"/>
    </source>
</evidence>
<dbReference type="FunFam" id="1.10.630.10:FF:000018">
    <property type="entry name" value="Cytochrome P450 monooxygenase"/>
    <property type="match status" value="1"/>
</dbReference>
<dbReference type="InterPro" id="IPR017972">
    <property type="entry name" value="Cyt_P450_CS"/>
</dbReference>
<keyword evidence="5 7" id="KW-0408">Iron</keyword>
<dbReference type="KEGG" id="sarm:DVA86_29645"/>
<dbReference type="GO" id="GO:0004497">
    <property type="term" value="F:monooxygenase activity"/>
    <property type="evidence" value="ECO:0007669"/>
    <property type="project" value="UniProtKB-KW"/>
</dbReference>
<dbReference type="AlphaFoldDB" id="A0A345XWX1"/>
<dbReference type="EMBL" id="CP031320">
    <property type="protein sequence ID" value="AXK36137.1"/>
    <property type="molecule type" value="Genomic_DNA"/>
</dbReference>
<organism evidence="8 9">
    <name type="scientific">Streptomyces armeniacus</name>
    <dbReference type="NCBI Taxonomy" id="83291"/>
    <lineage>
        <taxon>Bacteria</taxon>
        <taxon>Bacillati</taxon>
        <taxon>Actinomycetota</taxon>
        <taxon>Actinomycetes</taxon>
        <taxon>Kitasatosporales</taxon>
        <taxon>Streptomycetaceae</taxon>
        <taxon>Streptomyces</taxon>
    </lineage>
</organism>
<dbReference type="Proteomes" id="UP000254425">
    <property type="component" value="Chromosome"/>
</dbReference>
<dbReference type="InterPro" id="IPR001128">
    <property type="entry name" value="Cyt_P450"/>
</dbReference>
<dbReference type="GO" id="GO:0016705">
    <property type="term" value="F:oxidoreductase activity, acting on paired donors, with incorporation or reduction of molecular oxygen"/>
    <property type="evidence" value="ECO:0007669"/>
    <property type="project" value="InterPro"/>
</dbReference>
<protein>
    <submittedName>
        <fullName evidence="8">Cytochrome P450</fullName>
    </submittedName>
</protein>
<evidence type="ECO:0000313" key="8">
    <source>
        <dbReference type="EMBL" id="AXK36137.1"/>
    </source>
</evidence>
<dbReference type="PRINTS" id="PR00359">
    <property type="entry name" value="BP450"/>
</dbReference>